<feature type="transmembrane region" description="Helical" evidence="8">
    <location>
        <begin position="276"/>
        <end position="295"/>
    </location>
</feature>
<dbReference type="RefSeq" id="WP_347286571.1">
    <property type="nucleotide sequence ID" value="NZ_JAUZQE010000007.1"/>
</dbReference>
<evidence type="ECO:0000313" key="10">
    <source>
        <dbReference type="Proteomes" id="UP001232156"/>
    </source>
</evidence>
<name>A0ABU1D4I3_9BURK</name>
<evidence type="ECO:0000256" key="7">
    <source>
        <dbReference type="ARBA" id="ARBA00023136"/>
    </source>
</evidence>
<evidence type="ECO:0000256" key="4">
    <source>
        <dbReference type="ARBA" id="ARBA00022475"/>
    </source>
</evidence>
<feature type="transmembrane region" description="Helical" evidence="8">
    <location>
        <begin position="37"/>
        <end position="58"/>
    </location>
</feature>
<feature type="transmembrane region" description="Helical" evidence="8">
    <location>
        <begin position="6"/>
        <end position="25"/>
    </location>
</feature>
<dbReference type="EMBL" id="JAUZQE010000007">
    <property type="protein sequence ID" value="MDR4125273.1"/>
    <property type="molecule type" value="Genomic_DNA"/>
</dbReference>
<dbReference type="PANTHER" id="PTHR36838">
    <property type="entry name" value="AUXIN EFFLUX CARRIER FAMILY PROTEIN"/>
    <property type="match status" value="1"/>
</dbReference>
<proteinExistence type="inferred from homology"/>
<keyword evidence="7 8" id="KW-0472">Membrane</keyword>
<comment type="similarity">
    <text evidence="2">Belongs to the auxin efflux carrier (TC 2.A.69) family.</text>
</comment>
<feature type="transmembrane region" description="Helical" evidence="8">
    <location>
        <begin position="218"/>
        <end position="240"/>
    </location>
</feature>
<keyword evidence="10" id="KW-1185">Reference proteome</keyword>
<accession>A0ABU1D4I3</accession>
<organism evidence="9 10">
    <name type="scientific">Yanghanlia caeni</name>
    <dbReference type="NCBI Taxonomy" id="3064283"/>
    <lineage>
        <taxon>Bacteria</taxon>
        <taxon>Pseudomonadati</taxon>
        <taxon>Pseudomonadota</taxon>
        <taxon>Betaproteobacteria</taxon>
        <taxon>Burkholderiales</taxon>
        <taxon>Alcaligenaceae</taxon>
        <taxon>Yanghanlia</taxon>
    </lineage>
</organism>
<dbReference type="Pfam" id="PF03547">
    <property type="entry name" value="Mem_trans"/>
    <property type="match status" value="1"/>
</dbReference>
<evidence type="ECO:0000256" key="8">
    <source>
        <dbReference type="SAM" id="Phobius"/>
    </source>
</evidence>
<feature type="transmembrane region" description="Helical" evidence="8">
    <location>
        <begin position="187"/>
        <end position="206"/>
    </location>
</feature>
<feature type="transmembrane region" description="Helical" evidence="8">
    <location>
        <begin position="246"/>
        <end position="264"/>
    </location>
</feature>
<feature type="transmembrane region" description="Helical" evidence="8">
    <location>
        <begin position="155"/>
        <end position="175"/>
    </location>
</feature>
<evidence type="ECO:0000256" key="6">
    <source>
        <dbReference type="ARBA" id="ARBA00022989"/>
    </source>
</evidence>
<dbReference type="Gene3D" id="1.20.1530.20">
    <property type="match status" value="1"/>
</dbReference>
<dbReference type="PANTHER" id="PTHR36838:SF4">
    <property type="entry name" value="AUXIN EFFLUX CARRIER FAMILY PROTEIN"/>
    <property type="match status" value="1"/>
</dbReference>
<evidence type="ECO:0000313" key="9">
    <source>
        <dbReference type="EMBL" id="MDR4125273.1"/>
    </source>
</evidence>
<dbReference type="InterPro" id="IPR038770">
    <property type="entry name" value="Na+/solute_symporter_sf"/>
</dbReference>
<reference evidence="9 10" key="1">
    <citation type="submission" date="2023-08" db="EMBL/GenBank/DDBJ databases">
        <title>Alcaligenaceae gen. nov., a novel taxon isolated from the sludge of Yixing Pesticide Factory.</title>
        <authorList>
            <person name="Ruan L."/>
        </authorList>
    </citation>
    <scope>NUCLEOTIDE SEQUENCE [LARGE SCALE GENOMIC DNA]</scope>
    <source>
        <strain evidence="9 10">LG-2</strain>
    </source>
</reference>
<feature type="transmembrane region" description="Helical" evidence="8">
    <location>
        <begin position="64"/>
        <end position="87"/>
    </location>
</feature>
<keyword evidence="4" id="KW-1003">Cell membrane</keyword>
<evidence type="ECO:0000256" key="3">
    <source>
        <dbReference type="ARBA" id="ARBA00022448"/>
    </source>
</evidence>
<evidence type="ECO:0000256" key="5">
    <source>
        <dbReference type="ARBA" id="ARBA00022692"/>
    </source>
</evidence>
<feature type="transmembrane region" description="Helical" evidence="8">
    <location>
        <begin position="99"/>
        <end position="117"/>
    </location>
</feature>
<dbReference type="Proteomes" id="UP001232156">
    <property type="component" value="Unassembled WGS sequence"/>
</dbReference>
<keyword evidence="6 8" id="KW-1133">Transmembrane helix</keyword>
<feature type="transmembrane region" description="Helical" evidence="8">
    <location>
        <begin position="123"/>
        <end position="143"/>
    </location>
</feature>
<evidence type="ECO:0000256" key="2">
    <source>
        <dbReference type="ARBA" id="ARBA00010145"/>
    </source>
</evidence>
<sequence>MTIVTLVLPDFLLIALGWALLHMLKYRAEFFSTAERLVYYILFPALLFSSIVKAPLSIAEASTLIGATAALMGGGVALAWLAAPVLRPDPMIHASLAQCAYRFNTYIGLSLSLSLAGTTGQSIMAVIVGCAVPLANIAAVSGLARRQNTRVSGELVRNPLILGTVAGLTCNLMGLEPPGFVMDTLGRLGACALALGLICVGATLSIQGLGPAAKVMGWMIVVRLLAMPVVALVIAAVLPLSALEKQMLLLFSTLPTASSTYILAVRMGGNGRSVAVTMSVGTILSGLTIPLWMHFSPF</sequence>
<comment type="subcellular location">
    <subcellularLocation>
        <location evidence="1">Cell membrane</location>
        <topology evidence="1">Multi-pass membrane protein</topology>
    </subcellularLocation>
</comment>
<comment type="caution">
    <text evidence="9">The sequence shown here is derived from an EMBL/GenBank/DDBJ whole genome shotgun (WGS) entry which is preliminary data.</text>
</comment>
<gene>
    <name evidence="9" type="ORF">Q8947_04655</name>
</gene>
<dbReference type="InterPro" id="IPR004776">
    <property type="entry name" value="Mem_transp_PIN-like"/>
</dbReference>
<protein>
    <submittedName>
        <fullName evidence="9">AEC family transporter</fullName>
    </submittedName>
</protein>
<keyword evidence="3" id="KW-0813">Transport</keyword>
<keyword evidence="5 8" id="KW-0812">Transmembrane</keyword>
<evidence type="ECO:0000256" key="1">
    <source>
        <dbReference type="ARBA" id="ARBA00004651"/>
    </source>
</evidence>